<dbReference type="SMART" id="SM00567">
    <property type="entry name" value="EZ_HEAT"/>
    <property type="match status" value="5"/>
</dbReference>
<dbReference type="Gene3D" id="2.120.10.30">
    <property type="entry name" value="TolB, C-terminal domain"/>
    <property type="match status" value="1"/>
</dbReference>
<dbReference type="InterPro" id="IPR011042">
    <property type="entry name" value="6-blade_b-propeller_TolB-like"/>
</dbReference>
<evidence type="ECO:0000256" key="3">
    <source>
        <dbReference type="ARBA" id="ARBA00023004"/>
    </source>
</evidence>
<evidence type="ECO:0000313" key="7">
    <source>
        <dbReference type="EMBL" id="MFC3115556.1"/>
    </source>
</evidence>
<evidence type="ECO:0000259" key="6">
    <source>
        <dbReference type="PROSITE" id="PS51007"/>
    </source>
</evidence>
<keyword evidence="2 4" id="KW-0479">Metal-binding</keyword>
<evidence type="ECO:0000256" key="5">
    <source>
        <dbReference type="SAM" id="SignalP"/>
    </source>
</evidence>
<name>A0ABV7FD57_9GAMM</name>
<dbReference type="InterPro" id="IPR011041">
    <property type="entry name" value="Quinoprot_gluc/sorb_DH_b-prop"/>
</dbReference>
<dbReference type="Gene3D" id="1.10.760.10">
    <property type="entry name" value="Cytochrome c-like domain"/>
    <property type="match status" value="1"/>
</dbReference>
<feature type="domain" description="Cytochrome c" evidence="6">
    <location>
        <begin position="1033"/>
        <end position="1123"/>
    </location>
</feature>
<dbReference type="InterPro" id="IPR036909">
    <property type="entry name" value="Cyt_c-like_dom_sf"/>
</dbReference>
<dbReference type="InterPro" id="IPR055557">
    <property type="entry name" value="DUF7133"/>
</dbReference>
<dbReference type="Pfam" id="PF13646">
    <property type="entry name" value="HEAT_2"/>
    <property type="match status" value="2"/>
</dbReference>
<dbReference type="InterPro" id="IPR009056">
    <property type="entry name" value="Cyt_c-like_dom"/>
</dbReference>
<evidence type="ECO:0000256" key="4">
    <source>
        <dbReference type="PROSITE-ProRule" id="PRU00433"/>
    </source>
</evidence>
<dbReference type="RefSeq" id="WP_378117957.1">
    <property type="nucleotide sequence ID" value="NZ_JBHRTF010000003.1"/>
</dbReference>
<keyword evidence="1 4" id="KW-0349">Heme</keyword>
<keyword evidence="5" id="KW-0732">Signal</keyword>
<feature type="signal peptide" evidence="5">
    <location>
        <begin position="1"/>
        <end position="35"/>
    </location>
</feature>
<evidence type="ECO:0000256" key="1">
    <source>
        <dbReference type="ARBA" id="ARBA00022617"/>
    </source>
</evidence>
<dbReference type="Pfam" id="PF23500">
    <property type="entry name" value="DUF7133"/>
    <property type="match status" value="1"/>
</dbReference>
<reference evidence="8" key="1">
    <citation type="journal article" date="2019" name="Int. J. Syst. Evol. Microbiol.">
        <title>The Global Catalogue of Microorganisms (GCM) 10K type strain sequencing project: providing services to taxonomists for standard genome sequencing and annotation.</title>
        <authorList>
            <consortium name="The Broad Institute Genomics Platform"/>
            <consortium name="The Broad Institute Genome Sequencing Center for Infectious Disease"/>
            <person name="Wu L."/>
            <person name="Ma J."/>
        </authorList>
    </citation>
    <scope>NUCLEOTIDE SEQUENCE [LARGE SCALE GENOMIC DNA]</scope>
    <source>
        <strain evidence="8">KCTC 52237</strain>
    </source>
</reference>
<dbReference type="SUPFAM" id="SSF46626">
    <property type="entry name" value="Cytochrome c"/>
    <property type="match status" value="1"/>
</dbReference>
<feature type="chain" id="PRO_5045573086" evidence="5">
    <location>
        <begin position="36"/>
        <end position="1130"/>
    </location>
</feature>
<dbReference type="EMBL" id="JBHRTF010000003">
    <property type="protein sequence ID" value="MFC3115556.1"/>
    <property type="molecule type" value="Genomic_DNA"/>
</dbReference>
<gene>
    <name evidence="7" type="ORF">ACFODX_08310</name>
</gene>
<sequence>MKKRPLGIPLSQYLFRSSTYSANRLLLASSLTALALLTGCGEKTTNTPAATAQSSSAASSIALEITRISAEEAKKTAATIESQVELKLADGITGELWASEKLLGDTVAIHVDDKGRIWAGITQRSNNSEFDIRGYSDWEHPSVAFRNVEDRRAFLKAELAPEKSAQNKRIPDRNKDGSNDWRDLAVMKEKVIRLEDTAGSGKADFAQTVVEDFNTEVTDVIGGMFYSDLLDELFVNIAPDFWKLKDTNGDGYMDEKKSLAHGFGVHIGFSGHGMSGAIMGPDGMMYYSMGDVGTAVTDASGKTWNYPDQGVIVRSEPDGSNFEVFAHGLRNIYEFSFDKYGNFISVDNDGDHVGEYERIVHLIEGSDTGWRINWQLGKYKDPKNNSYKVWMDENYYTPRFKDQAAHILPPVAPYYAGPTGMTYNPGTAFNDKWKDHFFVVEFVGSAARAGINAFTLKPKGAGFELDKDENIFRGVLATGLDFGPDGAMYMSDWIEGWGLKQKGRVWKLDTPDTAGNAIRKETQALLAEDLRQRSASDLVALLSHADMRVRQKAQFILVEKNERELLENQAQNATDEFARIHAIWGLGQLLRKDANVDAVLIGLLSDSNSEMRAQAAKVLGDARHAAATRALLPLLADKNPRAQLYAAQALGRIGAKDAVAPIVEMLAANNDEDIYLRQAGAIALARIGDEAALGELANHASEAVRIAAVVALKQMASPALVNFLADKSEYVVTNAARAISDDELVTAALPALAAYLDKPAFTNEQLLRRVINANVYANSESNSTAENAERLIRFASQEKMPGVLRAEAIHALASWGETSAYDRVTGAYRGAIKHSETEAIAALSESYQLLLADNNADVREATVNAIAGLNVRAATEQLVTQLQKDPAPETRIAALHTLKKFAVSNIGDLVFVAMKDKDQSVRMAALALVPELDVPVAQVVEMHSLLLKSGTTGEQQAALLSLVNVDAPEAVAVFKDQMQQLIAGKIAPEVQLELITAVEKINKPELTELLNSYQNSKDKTKPLDMFRESLKGGDPEKGMAIFRYSNTAQCVRCHMIGTRGANVGPNLTTIAKTLSREQLLEALVDPGARVSPGFGPVSGMPPMGMLLKPDEIRDVVAYLSTLTEEVHEGH</sequence>
<comment type="caution">
    <text evidence="7">The sequence shown here is derived from an EMBL/GenBank/DDBJ whole genome shotgun (WGS) entry which is preliminary data.</text>
</comment>
<protein>
    <submittedName>
        <fullName evidence="7">HEAT repeat domain-containing protein</fullName>
    </submittedName>
</protein>
<dbReference type="Gene3D" id="1.25.10.10">
    <property type="entry name" value="Leucine-rich Repeat Variant"/>
    <property type="match status" value="3"/>
</dbReference>
<dbReference type="PROSITE" id="PS51007">
    <property type="entry name" value="CYTC"/>
    <property type="match status" value="1"/>
</dbReference>
<accession>A0ABV7FD57</accession>
<dbReference type="Pfam" id="PF00034">
    <property type="entry name" value="Cytochrom_C"/>
    <property type="match status" value="1"/>
</dbReference>
<evidence type="ECO:0000256" key="2">
    <source>
        <dbReference type="ARBA" id="ARBA00022723"/>
    </source>
</evidence>
<dbReference type="InterPro" id="IPR016024">
    <property type="entry name" value="ARM-type_fold"/>
</dbReference>
<dbReference type="SUPFAM" id="SSF48371">
    <property type="entry name" value="ARM repeat"/>
    <property type="match status" value="1"/>
</dbReference>
<dbReference type="PANTHER" id="PTHR33546">
    <property type="entry name" value="LARGE, MULTIFUNCTIONAL SECRETED PROTEIN-RELATED"/>
    <property type="match status" value="1"/>
</dbReference>
<dbReference type="PANTHER" id="PTHR33546:SF1">
    <property type="entry name" value="LARGE, MULTIFUNCTIONAL SECRETED PROTEIN"/>
    <property type="match status" value="1"/>
</dbReference>
<keyword evidence="3 4" id="KW-0408">Iron</keyword>
<dbReference type="SUPFAM" id="SSF50952">
    <property type="entry name" value="Soluble quinoprotein glucose dehydrogenase"/>
    <property type="match status" value="1"/>
</dbReference>
<dbReference type="Proteomes" id="UP001595555">
    <property type="component" value="Unassembled WGS sequence"/>
</dbReference>
<proteinExistence type="predicted"/>
<evidence type="ECO:0000313" key="8">
    <source>
        <dbReference type="Proteomes" id="UP001595555"/>
    </source>
</evidence>
<dbReference type="InterPro" id="IPR004155">
    <property type="entry name" value="PBS_lyase_HEAT"/>
</dbReference>
<keyword evidence="8" id="KW-1185">Reference proteome</keyword>
<dbReference type="InterPro" id="IPR011989">
    <property type="entry name" value="ARM-like"/>
</dbReference>
<organism evidence="7 8">
    <name type="scientific">Cellvibrio fontiphilus</name>
    <dbReference type="NCBI Taxonomy" id="1815559"/>
    <lineage>
        <taxon>Bacteria</taxon>
        <taxon>Pseudomonadati</taxon>
        <taxon>Pseudomonadota</taxon>
        <taxon>Gammaproteobacteria</taxon>
        <taxon>Cellvibrionales</taxon>
        <taxon>Cellvibrionaceae</taxon>
        <taxon>Cellvibrio</taxon>
    </lineage>
</organism>